<dbReference type="InterPro" id="IPR022385">
    <property type="entry name" value="Rhs_assc_core"/>
</dbReference>
<dbReference type="PANTHER" id="PTHR32305">
    <property type="match status" value="1"/>
</dbReference>
<sequence>MTTSFSYDAKGNMLSGNGRVMTWTAFDQPATVERNGQTLIFGYGPEHQRVTQSAPGAMTYYIGLSASAHLEKTVDAVTGLARYEALIHAGGSTVATLYEIEEAGGGGTTTISTMTRYFQADNLGSISVITDEAGQVVERLSYDAWGKRRFTDGTDDPQETITSLTNRGFTQHEHLEEVALVHMNGRLYDAQIGRFLSADIAIQDLTNSQAFNAYSYVLNNPLAYTDPTGFFFGFFKHIVKSIVSAVVHVVEKTIIEPHVAIISKGIEIVQQNQIAQVALAVGLTAVLGPAGGSLAIGTGLLNATQAAVVSGVVVGGITGGPKGAILGGISAGVTYGIGDAFPKDQLLQRVVANAAFRGALAEATGGDFKTAALSAGFSVVAGHYADVATKGDFGAGIAASAAVGGTTALIGGGKFQNGAASGAFTYLASHAGADSRGGEPTLSHSGKGATAFVGGFFDHTINGPAYTAYNDYIQSNPEAGAAYFTWDQGGALASWIDSYGGAVTVSGHSYGGDTAASVVAAGHRVDSLITVDPVSWIRPNYADVAANAGTWTDFNAVGGAGSFVNFIAVIGGDWGSGPQRLATTFKNIDLNHANIDLACMTPGACTK</sequence>
<proteinExistence type="predicted"/>
<dbReference type="NCBIfam" id="TIGR03696">
    <property type="entry name" value="Rhs_assc_core"/>
    <property type="match status" value="1"/>
</dbReference>
<dbReference type="AlphaFoldDB" id="A0A1Y6B6U4"/>
<reference evidence="3 4" key="1">
    <citation type="submission" date="2017-04" db="EMBL/GenBank/DDBJ databases">
        <authorList>
            <person name="Afonso C.L."/>
            <person name="Miller P.J."/>
            <person name="Scott M.A."/>
            <person name="Spackman E."/>
            <person name="Goraichik I."/>
            <person name="Dimitrov K.M."/>
            <person name="Suarez D.L."/>
            <person name="Swayne D.E."/>
        </authorList>
    </citation>
    <scope>NUCLEOTIDE SEQUENCE [LARGE SCALE GENOMIC DNA]</scope>
    <source>
        <strain evidence="3 4">USBA 355</strain>
    </source>
</reference>
<dbReference type="Proteomes" id="UP000192917">
    <property type="component" value="Unassembled WGS sequence"/>
</dbReference>
<feature type="domain" description="Teneurin-like YD-shell" evidence="2">
    <location>
        <begin position="117"/>
        <end position="221"/>
    </location>
</feature>
<dbReference type="RefSeq" id="WP_085120935.1">
    <property type="nucleotide sequence ID" value="NZ_FWZX01000001.1"/>
</dbReference>
<dbReference type="EMBL" id="FWZX01000001">
    <property type="protein sequence ID" value="SME93827.1"/>
    <property type="molecule type" value="Genomic_DNA"/>
</dbReference>
<dbReference type="InterPro" id="IPR050708">
    <property type="entry name" value="T6SS_VgrG/RHS"/>
</dbReference>
<evidence type="ECO:0000313" key="4">
    <source>
        <dbReference type="Proteomes" id="UP000192917"/>
    </source>
</evidence>
<dbReference type="InterPro" id="IPR029058">
    <property type="entry name" value="AB_hydrolase_fold"/>
</dbReference>
<dbReference type="Gene3D" id="3.40.50.1820">
    <property type="entry name" value="alpha/beta hydrolase"/>
    <property type="match status" value="1"/>
</dbReference>
<dbReference type="Pfam" id="PF25023">
    <property type="entry name" value="TEN_YD-shell"/>
    <property type="match status" value="1"/>
</dbReference>
<evidence type="ECO:0000313" key="3">
    <source>
        <dbReference type="EMBL" id="SME93827.1"/>
    </source>
</evidence>
<dbReference type="SUPFAM" id="SSF53474">
    <property type="entry name" value="alpha/beta-Hydrolases"/>
    <property type="match status" value="1"/>
</dbReference>
<gene>
    <name evidence="3" type="ORF">SAMN05428998_101612</name>
</gene>
<dbReference type="Gene3D" id="2.180.10.10">
    <property type="entry name" value="RHS repeat-associated core"/>
    <property type="match status" value="1"/>
</dbReference>
<protein>
    <submittedName>
        <fullName evidence="3">RHS repeat-associated core domain-containing protein</fullName>
    </submittedName>
</protein>
<keyword evidence="1" id="KW-0677">Repeat</keyword>
<dbReference type="InterPro" id="IPR056823">
    <property type="entry name" value="TEN-like_YD-shell"/>
</dbReference>
<keyword evidence="4" id="KW-1185">Reference proteome</keyword>
<evidence type="ECO:0000256" key="1">
    <source>
        <dbReference type="ARBA" id="ARBA00022737"/>
    </source>
</evidence>
<organism evidence="3 4">
    <name type="scientific">Tistlia consotensis USBA 355</name>
    <dbReference type="NCBI Taxonomy" id="560819"/>
    <lineage>
        <taxon>Bacteria</taxon>
        <taxon>Pseudomonadati</taxon>
        <taxon>Pseudomonadota</taxon>
        <taxon>Alphaproteobacteria</taxon>
        <taxon>Rhodospirillales</taxon>
        <taxon>Rhodovibrionaceae</taxon>
        <taxon>Tistlia</taxon>
    </lineage>
</organism>
<name>A0A1Y6B6U4_9PROT</name>
<dbReference type="STRING" id="560819.SAMN05428998_101612"/>
<dbReference type="PANTHER" id="PTHR32305:SF15">
    <property type="entry name" value="PROTEIN RHSA-RELATED"/>
    <property type="match status" value="1"/>
</dbReference>
<accession>A0A1Y6B6U4</accession>
<evidence type="ECO:0000259" key="2">
    <source>
        <dbReference type="Pfam" id="PF25023"/>
    </source>
</evidence>